<dbReference type="PANTHER" id="PTHR43133">
    <property type="entry name" value="RNA POLYMERASE ECF-TYPE SIGMA FACTO"/>
    <property type="match status" value="1"/>
</dbReference>
<proteinExistence type="inferred from homology"/>
<dbReference type="InterPro" id="IPR036388">
    <property type="entry name" value="WH-like_DNA-bd_sf"/>
</dbReference>
<evidence type="ECO:0000259" key="6">
    <source>
        <dbReference type="Pfam" id="PF08281"/>
    </source>
</evidence>
<comment type="similarity">
    <text evidence="1">Belongs to the sigma-70 factor family. ECF subfamily.</text>
</comment>
<dbReference type="Pfam" id="PF08281">
    <property type="entry name" value="Sigma70_r4_2"/>
    <property type="match status" value="1"/>
</dbReference>
<dbReference type="NCBIfam" id="TIGR02985">
    <property type="entry name" value="Sig70_bacteroi1"/>
    <property type="match status" value="1"/>
</dbReference>
<keyword evidence="3" id="KW-0731">Sigma factor</keyword>
<dbReference type="SUPFAM" id="SSF88659">
    <property type="entry name" value="Sigma3 and sigma4 domains of RNA polymerase sigma factors"/>
    <property type="match status" value="1"/>
</dbReference>
<dbReference type="InterPro" id="IPR013324">
    <property type="entry name" value="RNA_pol_sigma_r3/r4-like"/>
</dbReference>
<dbReference type="SUPFAM" id="SSF88946">
    <property type="entry name" value="Sigma2 domain of RNA polymerase sigma factors"/>
    <property type="match status" value="1"/>
</dbReference>
<organism evidence="7 8">
    <name type="scientific">Chitinophaga horti</name>
    <dbReference type="NCBI Taxonomy" id="2920382"/>
    <lineage>
        <taxon>Bacteria</taxon>
        <taxon>Pseudomonadati</taxon>
        <taxon>Bacteroidota</taxon>
        <taxon>Chitinophagia</taxon>
        <taxon>Chitinophagales</taxon>
        <taxon>Chitinophagaceae</taxon>
        <taxon>Chitinophaga</taxon>
    </lineage>
</organism>
<evidence type="ECO:0000259" key="5">
    <source>
        <dbReference type="Pfam" id="PF04542"/>
    </source>
</evidence>
<feature type="domain" description="RNA polymerase sigma-70 region 2" evidence="5">
    <location>
        <begin position="28"/>
        <end position="93"/>
    </location>
</feature>
<dbReference type="Proteomes" id="UP001162741">
    <property type="component" value="Chromosome"/>
</dbReference>
<keyword evidence="2" id="KW-0805">Transcription regulation</keyword>
<dbReference type="Gene3D" id="1.10.10.10">
    <property type="entry name" value="Winged helix-like DNA-binding domain superfamily/Winged helix DNA-binding domain"/>
    <property type="match status" value="1"/>
</dbReference>
<dbReference type="CDD" id="cd06171">
    <property type="entry name" value="Sigma70_r4"/>
    <property type="match status" value="1"/>
</dbReference>
<dbReference type="Gene3D" id="1.10.1740.10">
    <property type="match status" value="1"/>
</dbReference>
<keyword evidence="4" id="KW-0804">Transcription</keyword>
<evidence type="ECO:0000313" key="8">
    <source>
        <dbReference type="Proteomes" id="UP001162741"/>
    </source>
</evidence>
<dbReference type="InterPro" id="IPR039425">
    <property type="entry name" value="RNA_pol_sigma-70-like"/>
</dbReference>
<dbReference type="InterPro" id="IPR013325">
    <property type="entry name" value="RNA_pol_sigma_r2"/>
</dbReference>
<dbReference type="InterPro" id="IPR007627">
    <property type="entry name" value="RNA_pol_sigma70_r2"/>
</dbReference>
<evidence type="ECO:0000256" key="1">
    <source>
        <dbReference type="ARBA" id="ARBA00010641"/>
    </source>
</evidence>
<evidence type="ECO:0000256" key="3">
    <source>
        <dbReference type="ARBA" id="ARBA00023082"/>
    </source>
</evidence>
<dbReference type="EMBL" id="CP107006">
    <property type="protein sequence ID" value="UYQ91141.1"/>
    <property type="molecule type" value="Genomic_DNA"/>
</dbReference>
<evidence type="ECO:0000256" key="2">
    <source>
        <dbReference type="ARBA" id="ARBA00023015"/>
    </source>
</evidence>
<accession>A0ABY6IVB2</accession>
<reference evidence="7" key="1">
    <citation type="submission" date="2022-10" db="EMBL/GenBank/DDBJ databases">
        <title>Chitinophaga sp. nov., isolated from soil.</title>
        <authorList>
            <person name="Jeon C.O."/>
        </authorList>
    </citation>
    <scope>NUCLEOTIDE SEQUENCE</scope>
    <source>
        <strain evidence="7">R8</strain>
    </source>
</reference>
<evidence type="ECO:0000256" key="4">
    <source>
        <dbReference type="ARBA" id="ARBA00023163"/>
    </source>
</evidence>
<gene>
    <name evidence="7" type="ORF">MKQ68_13665</name>
</gene>
<dbReference type="NCBIfam" id="TIGR02937">
    <property type="entry name" value="sigma70-ECF"/>
    <property type="match status" value="1"/>
</dbReference>
<evidence type="ECO:0000313" key="7">
    <source>
        <dbReference type="EMBL" id="UYQ91141.1"/>
    </source>
</evidence>
<dbReference type="RefSeq" id="WP_264279620.1">
    <property type="nucleotide sequence ID" value="NZ_CP107006.1"/>
</dbReference>
<dbReference type="PANTHER" id="PTHR43133:SF46">
    <property type="entry name" value="RNA POLYMERASE SIGMA-70 FACTOR ECF SUBFAMILY"/>
    <property type="match status" value="1"/>
</dbReference>
<sequence>MKKEFISHPADLRERLAAGEEPAFLEFFHTYSHHIYNVAFLMTKSTTLAEDMVQEVFLKIWLQRAQLAQVENLKAYLYVCARRHILNELRKKSASREFTGALHAYFSETADNPEQALLRKESRGVLHEAIDRLPDRQRLIYRLSKENGLKQEEIAHQLNISQHTVRNHLAQALVNIRHFLEQSATGLLLLICLLQAGM</sequence>
<dbReference type="Pfam" id="PF04542">
    <property type="entry name" value="Sigma70_r2"/>
    <property type="match status" value="1"/>
</dbReference>
<feature type="domain" description="RNA polymerase sigma factor 70 region 4 type 2" evidence="6">
    <location>
        <begin position="125"/>
        <end position="173"/>
    </location>
</feature>
<name>A0ABY6IVB2_9BACT</name>
<dbReference type="InterPro" id="IPR013249">
    <property type="entry name" value="RNA_pol_sigma70_r4_t2"/>
</dbReference>
<keyword evidence="8" id="KW-1185">Reference proteome</keyword>
<dbReference type="InterPro" id="IPR014327">
    <property type="entry name" value="RNA_pol_sigma70_bacteroid"/>
</dbReference>
<protein>
    <submittedName>
        <fullName evidence="7">RNA polymerase sigma-70 factor</fullName>
    </submittedName>
</protein>
<dbReference type="InterPro" id="IPR014284">
    <property type="entry name" value="RNA_pol_sigma-70_dom"/>
</dbReference>